<dbReference type="GO" id="GO:0005739">
    <property type="term" value="C:mitochondrion"/>
    <property type="evidence" value="ECO:0007669"/>
    <property type="project" value="TreeGrafter"/>
</dbReference>
<comment type="cofactor">
    <cofactor evidence="1">
        <name>Mn(2+)</name>
        <dbReference type="ChEBI" id="CHEBI:29035"/>
    </cofactor>
</comment>
<keyword evidence="8" id="KW-1185">Reference proteome</keyword>
<dbReference type="InterPro" id="IPR052433">
    <property type="entry name" value="X-Pro_dipept-like"/>
</dbReference>
<name>A0A183FST3_HELPZ</name>
<dbReference type="InterPro" id="IPR000994">
    <property type="entry name" value="Pept_M24"/>
</dbReference>
<dbReference type="Gene3D" id="3.90.230.10">
    <property type="entry name" value="Creatinase/methionine aminopeptidase superfamily"/>
    <property type="match status" value="1"/>
</dbReference>
<evidence type="ECO:0000313" key="8">
    <source>
        <dbReference type="Proteomes" id="UP000050761"/>
    </source>
</evidence>
<evidence type="ECO:0000256" key="3">
    <source>
        <dbReference type="ARBA" id="ARBA00022723"/>
    </source>
</evidence>
<keyword evidence="5" id="KW-0464">Manganese</keyword>
<dbReference type="OrthoDB" id="4215474at2759"/>
<accession>A0A3P8CGJ7</accession>
<proteinExistence type="inferred from homology"/>
<dbReference type="WBParaSite" id="HPBE_0001104701-mRNA-1">
    <property type="protein sequence ID" value="HPBE_0001104701-mRNA-1"/>
    <property type="gene ID" value="HPBE_0001104701"/>
</dbReference>
<dbReference type="GO" id="GO:0006508">
    <property type="term" value="P:proteolysis"/>
    <property type="evidence" value="ECO:0007669"/>
    <property type="project" value="TreeGrafter"/>
</dbReference>
<dbReference type="AlphaFoldDB" id="A0A183FST3"/>
<keyword evidence="4" id="KW-0378">Hydrolase</keyword>
<feature type="domain" description="Peptidase M24" evidence="6">
    <location>
        <begin position="52"/>
        <end position="248"/>
    </location>
</feature>
<dbReference type="GO" id="GO:0046872">
    <property type="term" value="F:metal ion binding"/>
    <property type="evidence" value="ECO:0007669"/>
    <property type="project" value="UniProtKB-KW"/>
</dbReference>
<dbReference type="InterPro" id="IPR036005">
    <property type="entry name" value="Creatinase/aminopeptidase-like"/>
</dbReference>
<evidence type="ECO:0000256" key="4">
    <source>
        <dbReference type="ARBA" id="ARBA00022801"/>
    </source>
</evidence>
<dbReference type="GO" id="GO:0004177">
    <property type="term" value="F:aminopeptidase activity"/>
    <property type="evidence" value="ECO:0007669"/>
    <property type="project" value="TreeGrafter"/>
</dbReference>
<keyword evidence="3" id="KW-0479">Metal-binding</keyword>
<dbReference type="PANTHER" id="PTHR43226:SF4">
    <property type="entry name" value="XAA-PRO AMINOPEPTIDASE 3"/>
    <property type="match status" value="1"/>
</dbReference>
<evidence type="ECO:0000256" key="1">
    <source>
        <dbReference type="ARBA" id="ARBA00001936"/>
    </source>
</evidence>
<dbReference type="InterPro" id="IPR001714">
    <property type="entry name" value="Pept_M24_MAP"/>
</dbReference>
<evidence type="ECO:0000256" key="2">
    <source>
        <dbReference type="ARBA" id="ARBA00008766"/>
    </source>
</evidence>
<reference evidence="7 8" key="1">
    <citation type="submission" date="2018-11" db="EMBL/GenBank/DDBJ databases">
        <authorList>
            <consortium name="Pathogen Informatics"/>
        </authorList>
    </citation>
    <scope>NUCLEOTIDE SEQUENCE [LARGE SCALE GENOMIC DNA]</scope>
</reference>
<dbReference type="PANTHER" id="PTHR43226">
    <property type="entry name" value="XAA-PRO AMINOPEPTIDASE 3"/>
    <property type="match status" value="1"/>
</dbReference>
<accession>A0A183FST3</accession>
<evidence type="ECO:0000313" key="7">
    <source>
        <dbReference type="EMBL" id="VDO87268.1"/>
    </source>
</evidence>
<evidence type="ECO:0000313" key="9">
    <source>
        <dbReference type="WBParaSite" id="HPBE_0001104701-mRNA-1"/>
    </source>
</evidence>
<dbReference type="EMBL" id="UZAH01026968">
    <property type="protein sequence ID" value="VDO87268.1"/>
    <property type="molecule type" value="Genomic_DNA"/>
</dbReference>
<reference evidence="9" key="2">
    <citation type="submission" date="2019-09" db="UniProtKB">
        <authorList>
            <consortium name="WormBaseParasite"/>
        </authorList>
    </citation>
    <scope>IDENTIFICATION</scope>
</reference>
<dbReference type="PRINTS" id="PR00599">
    <property type="entry name" value="MAPEPTIDASE"/>
</dbReference>
<protein>
    <submittedName>
        <fullName evidence="9">Peptidase_M24 domain-containing protein</fullName>
    </submittedName>
</protein>
<dbReference type="Proteomes" id="UP000050761">
    <property type="component" value="Unassembled WGS sequence"/>
</dbReference>
<evidence type="ECO:0000259" key="6">
    <source>
        <dbReference type="Pfam" id="PF00557"/>
    </source>
</evidence>
<dbReference type="Pfam" id="PF00557">
    <property type="entry name" value="Peptidase_M24"/>
    <property type="match status" value="1"/>
</dbReference>
<evidence type="ECO:0000256" key="5">
    <source>
        <dbReference type="ARBA" id="ARBA00023211"/>
    </source>
</evidence>
<comment type="similarity">
    <text evidence="2">Belongs to the peptidase M24B family.</text>
</comment>
<gene>
    <name evidence="7" type="ORF">HPBE_LOCUS11048</name>
</gene>
<organism evidence="8 9">
    <name type="scientific">Heligmosomoides polygyrus</name>
    <name type="common">Parasitic roundworm</name>
    <dbReference type="NCBI Taxonomy" id="6339"/>
    <lineage>
        <taxon>Eukaryota</taxon>
        <taxon>Metazoa</taxon>
        <taxon>Ecdysozoa</taxon>
        <taxon>Nematoda</taxon>
        <taxon>Chromadorea</taxon>
        <taxon>Rhabditida</taxon>
        <taxon>Rhabditina</taxon>
        <taxon>Rhabditomorpha</taxon>
        <taxon>Strongyloidea</taxon>
        <taxon>Heligmosomidae</taxon>
        <taxon>Heligmosomoides</taxon>
    </lineage>
</organism>
<dbReference type="SUPFAM" id="SSF55920">
    <property type="entry name" value="Creatinase/aminopeptidase"/>
    <property type="match status" value="1"/>
</dbReference>
<sequence>MRKVSNMLCSSSMLFYCALILGVCLRTTKVRHRLLESRGDSSCLAFTDVIVHIGAQTSQYAVYSLQACLRRGAEMLAYPPVVAAGERANTIHYLQANQDIGTNDCVLMDAGCDLNGYVSDITRCFPISGSFSSVQRTLYDALLRVHEQLLVYANEAPKLRLSNLYSRMVELLSSAVSRFQVAESLCPHHVSHYLGMDVHDCASVSRDIDVPPGTVFTIEPGIYIPKNSRFPEEFQGVGLRIEDDVVTTGDGIEVLSEAAPRSANEIEYLMRSH</sequence>